<comment type="caution">
    <text evidence="1">The sequence shown here is derived from an EMBL/GenBank/DDBJ whole genome shotgun (WGS) entry which is preliminary data.</text>
</comment>
<keyword evidence="2" id="KW-1185">Reference proteome</keyword>
<proteinExistence type="predicted"/>
<organism evidence="1 2">
    <name type="scientific">Desmophyllum pertusum</name>
    <dbReference type="NCBI Taxonomy" id="174260"/>
    <lineage>
        <taxon>Eukaryota</taxon>
        <taxon>Metazoa</taxon>
        <taxon>Cnidaria</taxon>
        <taxon>Anthozoa</taxon>
        <taxon>Hexacorallia</taxon>
        <taxon>Scleractinia</taxon>
        <taxon>Caryophylliina</taxon>
        <taxon>Caryophylliidae</taxon>
        <taxon>Desmophyllum</taxon>
    </lineage>
</organism>
<reference evidence="1" key="1">
    <citation type="submission" date="2023-01" db="EMBL/GenBank/DDBJ databases">
        <title>Genome assembly of the deep-sea coral Lophelia pertusa.</title>
        <authorList>
            <person name="Herrera S."/>
            <person name="Cordes E."/>
        </authorList>
    </citation>
    <scope>NUCLEOTIDE SEQUENCE</scope>
    <source>
        <strain evidence="1">USNM1676648</strain>
        <tissue evidence="1">Polyp</tissue>
    </source>
</reference>
<name>A0A9W9YKM5_9CNID</name>
<dbReference type="AlphaFoldDB" id="A0A9W9YKM5"/>
<dbReference type="EMBL" id="MU827447">
    <property type="protein sequence ID" value="KAJ7348786.1"/>
    <property type="molecule type" value="Genomic_DNA"/>
</dbReference>
<evidence type="ECO:0000313" key="2">
    <source>
        <dbReference type="Proteomes" id="UP001163046"/>
    </source>
</evidence>
<dbReference type="InterPro" id="IPR026173">
    <property type="entry name" value="SPAG17"/>
</dbReference>
<dbReference type="PANTHER" id="PTHR21963">
    <property type="entry name" value="PF6"/>
    <property type="match status" value="1"/>
</dbReference>
<dbReference type="GO" id="GO:1904158">
    <property type="term" value="P:axonemal central apparatus assembly"/>
    <property type="evidence" value="ECO:0007669"/>
    <property type="project" value="TreeGrafter"/>
</dbReference>
<dbReference type="GO" id="GO:0005576">
    <property type="term" value="C:extracellular region"/>
    <property type="evidence" value="ECO:0007669"/>
    <property type="project" value="GOC"/>
</dbReference>
<gene>
    <name evidence="1" type="primary">SPAG17_7</name>
    <name evidence="1" type="ORF">OS493_039042</name>
</gene>
<accession>A0A9W9YKM5</accession>
<sequence length="142" mass="15842">MSKSRRGKSASANELSRWETELVQAPFNEETWRSCVYFIAPNKVEDNVFIDVLSDVVATGLRKLFSIITYDGLVKDCSPKHTNYMYINLSKNLEREPAPGGKGKGAASAKPPQFHEVCEQVKPLVDQGEPIPPSLMAKLLKF</sequence>
<dbReference type="Proteomes" id="UP001163046">
    <property type="component" value="Unassembled WGS sequence"/>
</dbReference>
<protein>
    <submittedName>
        <fullName evidence="1">Sperm-associated antigen 17</fullName>
    </submittedName>
</protein>
<dbReference type="OrthoDB" id="10257153at2759"/>
<evidence type="ECO:0000313" key="1">
    <source>
        <dbReference type="EMBL" id="KAJ7348786.1"/>
    </source>
</evidence>
<dbReference type="GO" id="GO:0003351">
    <property type="term" value="P:epithelial cilium movement involved in extracellular fluid movement"/>
    <property type="evidence" value="ECO:0007669"/>
    <property type="project" value="TreeGrafter"/>
</dbReference>
<dbReference type="GO" id="GO:1990716">
    <property type="term" value="C:axonemal central apparatus"/>
    <property type="evidence" value="ECO:0007669"/>
    <property type="project" value="TreeGrafter"/>
</dbReference>
<dbReference type="PANTHER" id="PTHR21963:SF1">
    <property type="entry name" value="SPERM-ASSOCIATED ANTIGEN 17"/>
    <property type="match status" value="1"/>
</dbReference>